<dbReference type="HOGENOM" id="CLU_1060127_0_0_2"/>
<gene>
    <name evidence="3" type="ORF">MSMAS_0547</name>
</gene>
<evidence type="ECO:0000259" key="2">
    <source>
        <dbReference type="Pfam" id="PF22665"/>
    </source>
</evidence>
<dbReference type="Proteomes" id="UP000033097">
    <property type="component" value="Chromosome"/>
</dbReference>
<name>A0A0E3RHV5_METMZ</name>
<dbReference type="InterPro" id="IPR036388">
    <property type="entry name" value="WH-like_DNA-bd_sf"/>
</dbReference>
<dbReference type="Gene3D" id="3.40.50.10770">
    <property type="entry name" value="Hypothetical protein VC1899 like domain (Restriction endonuclease-like)"/>
    <property type="match status" value="1"/>
</dbReference>
<evidence type="ECO:0000259" key="1">
    <source>
        <dbReference type="Pfam" id="PF19810"/>
    </source>
</evidence>
<dbReference type="PATRIC" id="fig|213585.10.peg.674"/>
<accession>A0A0E3RHV5</accession>
<dbReference type="InterPro" id="IPR054162">
    <property type="entry name" value="DUF6293_C"/>
</dbReference>
<dbReference type="InterPro" id="IPR046260">
    <property type="entry name" value="HFX_2341-like_N"/>
</dbReference>
<feature type="domain" description="HFX-2341-like N-terminal" evidence="1">
    <location>
        <begin position="3"/>
        <end position="122"/>
    </location>
</feature>
<dbReference type="Gene3D" id="1.10.10.10">
    <property type="entry name" value="Winged helix-like DNA-binding domain superfamily/Winged helix DNA-binding domain"/>
    <property type="match status" value="1"/>
</dbReference>
<dbReference type="EMBL" id="CP009512">
    <property type="protein sequence ID" value="AKB63743.1"/>
    <property type="molecule type" value="Genomic_DNA"/>
</dbReference>
<dbReference type="KEGG" id="mmj:MSMAS_0547"/>
<proteinExistence type="predicted"/>
<dbReference type="Pfam" id="PF19810">
    <property type="entry name" value="HFX_2341_N"/>
    <property type="match status" value="1"/>
</dbReference>
<dbReference type="AlphaFoldDB" id="A0A0E3RHV5"/>
<feature type="domain" description="DUF6293" evidence="2">
    <location>
        <begin position="167"/>
        <end position="254"/>
    </location>
</feature>
<evidence type="ECO:0000313" key="4">
    <source>
        <dbReference type="Proteomes" id="UP000033097"/>
    </source>
</evidence>
<dbReference type="GeneID" id="24838155"/>
<evidence type="ECO:0000313" key="3">
    <source>
        <dbReference type="EMBL" id="AKB63743.1"/>
    </source>
</evidence>
<protein>
    <submittedName>
        <fullName evidence="3">Uncharacterized protein</fullName>
    </submittedName>
</protein>
<reference evidence="3 4" key="1">
    <citation type="submission" date="2014-07" db="EMBL/GenBank/DDBJ databases">
        <title>Methanogenic archaea and the global carbon cycle.</title>
        <authorList>
            <person name="Henriksen J.R."/>
            <person name="Luke J."/>
            <person name="Reinhart S."/>
            <person name="Benedict M.N."/>
            <person name="Youngblut N.D."/>
            <person name="Metcalf M.E."/>
            <person name="Whitaker R.J."/>
            <person name="Metcalf W.W."/>
        </authorList>
    </citation>
    <scope>NUCLEOTIDE SEQUENCE [LARGE SCALE GENOMIC DNA]</scope>
    <source>
        <strain evidence="3 4">S-6</strain>
    </source>
</reference>
<sequence length="262" mass="29399">MAIHIVPIGLDSPERFVEGFRKFPPSKVILLTGTMQNDIEKEVKNIKSEVIKGIGKHVQVEEESANLLDFANCIKILAKIISREREDTEGEMIYINISSSTKIMTQASYMAASLFSARIYYVPVVSYLSLELIPLLNNHTDDSSQKIINDLLQNKRYLSTGVKEPIEIPVLKMEPPDKDELDVLKAISSAKKEKYNSLKSLVEDGLHIEYTGSNRNKYSQVIKKLETHGFVSTNRSGREKGIKLTGSGDVIAKISCILENRK</sequence>
<organism evidence="3 4">
    <name type="scientific">Methanosarcina mazei S-6</name>
    <dbReference type="NCBI Taxonomy" id="213585"/>
    <lineage>
        <taxon>Archaea</taxon>
        <taxon>Methanobacteriati</taxon>
        <taxon>Methanobacteriota</taxon>
        <taxon>Stenosarchaea group</taxon>
        <taxon>Methanomicrobia</taxon>
        <taxon>Methanosarcinales</taxon>
        <taxon>Methanosarcinaceae</taxon>
        <taxon>Methanosarcina</taxon>
    </lineage>
</organism>
<dbReference type="RefSeq" id="WP_155395329.1">
    <property type="nucleotide sequence ID" value="NZ_CP009512.1"/>
</dbReference>
<dbReference type="Pfam" id="PF22665">
    <property type="entry name" value="WHD_DUF6293"/>
    <property type="match status" value="1"/>
</dbReference>